<keyword evidence="1" id="KW-0472">Membrane</keyword>
<feature type="transmembrane region" description="Helical" evidence="1">
    <location>
        <begin position="60"/>
        <end position="80"/>
    </location>
</feature>
<feature type="transmembrane region" description="Helical" evidence="1">
    <location>
        <begin position="92"/>
        <end position="109"/>
    </location>
</feature>
<keyword evidence="1" id="KW-1133">Transmembrane helix</keyword>
<evidence type="ECO:0000256" key="1">
    <source>
        <dbReference type="SAM" id="Phobius"/>
    </source>
</evidence>
<keyword evidence="3" id="KW-1185">Reference proteome</keyword>
<dbReference type="AlphaFoldDB" id="A0A432LDB2"/>
<dbReference type="EMBL" id="RYYR01000007">
    <property type="protein sequence ID" value="RUL54224.1"/>
    <property type="molecule type" value="Genomic_DNA"/>
</dbReference>
<dbReference type="RefSeq" id="WP_126658293.1">
    <property type="nucleotide sequence ID" value="NZ_RYYR01000007.1"/>
</dbReference>
<name>A0A432LDB2_9BACI</name>
<evidence type="ECO:0000313" key="3">
    <source>
        <dbReference type="Proteomes" id="UP000287910"/>
    </source>
</evidence>
<reference evidence="2 3" key="1">
    <citation type="submission" date="2018-12" db="EMBL/GenBank/DDBJ databases">
        <title>Lysinibacillus antri sp. nov., isolated from a cave soil.</title>
        <authorList>
            <person name="Narsing Rao M.P."/>
            <person name="Zhang H."/>
            <person name="Dong Z.-Y."/>
            <person name="Niu X.-K."/>
            <person name="Zhang K."/>
            <person name="Fang B.-Z."/>
            <person name="Kang Y.-Q."/>
            <person name="Xiao M."/>
            <person name="Li W.-J."/>
        </authorList>
    </citation>
    <scope>NUCLEOTIDE SEQUENCE [LARGE SCALE GENOMIC DNA]</scope>
    <source>
        <strain evidence="2 3">SYSU K30002</strain>
    </source>
</reference>
<dbReference type="Proteomes" id="UP000287910">
    <property type="component" value="Unassembled WGS sequence"/>
</dbReference>
<feature type="transmembrane region" description="Helical" evidence="1">
    <location>
        <begin position="121"/>
        <end position="138"/>
    </location>
</feature>
<accession>A0A432LDB2</accession>
<evidence type="ECO:0008006" key="4">
    <source>
        <dbReference type="Google" id="ProtNLM"/>
    </source>
</evidence>
<gene>
    <name evidence="2" type="ORF">EK386_06850</name>
</gene>
<proteinExistence type="predicted"/>
<sequence>MEKLISTDHNFSIDFKKLNLPVMIVLSIITLGAYIGVWFLRNRQSIQNSHYKTGIHFGLWRVFTLGSFIFLFIHFFGNLVLSDYGLANIESYEIIFNFFFIGFLYYSIFRLRESFEEEADVILNKYLLFFLHVFYIQYKMNQLQDSQTNVKG</sequence>
<protein>
    <recommendedName>
        <fullName evidence="4">DUF4234 domain-containing protein</fullName>
    </recommendedName>
</protein>
<keyword evidence="1" id="KW-0812">Transmembrane</keyword>
<comment type="caution">
    <text evidence="2">The sequence shown here is derived from an EMBL/GenBank/DDBJ whole genome shotgun (WGS) entry which is preliminary data.</text>
</comment>
<organism evidence="2 3">
    <name type="scientific">Lysinibacillus antri</name>
    <dbReference type="NCBI Taxonomy" id="2498145"/>
    <lineage>
        <taxon>Bacteria</taxon>
        <taxon>Bacillati</taxon>
        <taxon>Bacillota</taxon>
        <taxon>Bacilli</taxon>
        <taxon>Bacillales</taxon>
        <taxon>Bacillaceae</taxon>
        <taxon>Lysinibacillus</taxon>
    </lineage>
</organism>
<feature type="transmembrane region" description="Helical" evidence="1">
    <location>
        <begin position="20"/>
        <end position="40"/>
    </location>
</feature>
<evidence type="ECO:0000313" key="2">
    <source>
        <dbReference type="EMBL" id="RUL54224.1"/>
    </source>
</evidence>